<evidence type="ECO:0000313" key="3">
    <source>
        <dbReference type="EMBL" id="KKS44374.1"/>
    </source>
</evidence>
<sequence>MTIRFRRFIFWVFAAFFIIASIIISFLAQGYGFDFNFFRIVKTGGIFIKTSQSGAKIYINDKFIKETEGLLNYSRLVSGLVPGRYNVFVYKEGYYPWNKTIEVKSGLVAEIDYLLLFPLKFQKVKVADELISNVKFSAQDGPASGWKVATSSAEIISPDKNKKLYISNNKILIEYLKDEKEEPVKKIGETELISEYEPPIKFLDWLGDSEHIVWFSNNELSIAERDNYGGKRNIIKFYLNIASPVYFDRENSDFYFFENAGKKEILYKINLEI</sequence>
<dbReference type="EMBL" id="LCDB01000009">
    <property type="protein sequence ID" value="KKS44374.1"/>
    <property type="molecule type" value="Genomic_DNA"/>
</dbReference>
<protein>
    <recommendedName>
        <fullName evidence="2">PEGA domain-containing protein</fullName>
    </recommendedName>
</protein>
<proteinExistence type="predicted"/>
<reference evidence="3 4" key="1">
    <citation type="journal article" date="2015" name="Nature">
        <title>rRNA introns, odd ribosomes, and small enigmatic genomes across a large radiation of phyla.</title>
        <authorList>
            <person name="Brown C.T."/>
            <person name="Hug L.A."/>
            <person name="Thomas B.C."/>
            <person name="Sharon I."/>
            <person name="Castelle C.J."/>
            <person name="Singh A."/>
            <person name="Wilkins M.J."/>
            <person name="Williams K.H."/>
            <person name="Banfield J.F."/>
        </authorList>
    </citation>
    <scope>NUCLEOTIDE SEQUENCE [LARGE SCALE GENOMIC DNA]</scope>
</reference>
<feature type="domain" description="PEGA" evidence="2">
    <location>
        <begin position="44"/>
        <end position="113"/>
    </location>
</feature>
<feature type="transmembrane region" description="Helical" evidence="1">
    <location>
        <begin position="7"/>
        <end position="28"/>
    </location>
</feature>
<keyword evidence="1" id="KW-0472">Membrane</keyword>
<name>A0A0G0Z6U4_9BACT</name>
<gene>
    <name evidence="3" type="ORF">UV07_C0009G0033</name>
</gene>
<evidence type="ECO:0000313" key="4">
    <source>
        <dbReference type="Proteomes" id="UP000033986"/>
    </source>
</evidence>
<dbReference type="AlphaFoldDB" id="A0A0G0Z6U4"/>
<organism evidence="3 4">
    <name type="scientific">Candidatus Azambacteria bacterium GW2011_GWB1_42_17</name>
    <dbReference type="NCBI Taxonomy" id="1618615"/>
    <lineage>
        <taxon>Bacteria</taxon>
        <taxon>Candidatus Azamiibacteriota</taxon>
    </lineage>
</organism>
<evidence type="ECO:0000256" key="1">
    <source>
        <dbReference type="SAM" id="Phobius"/>
    </source>
</evidence>
<dbReference type="Pfam" id="PF08308">
    <property type="entry name" value="PEGA"/>
    <property type="match status" value="1"/>
</dbReference>
<keyword evidence="1" id="KW-0812">Transmembrane</keyword>
<evidence type="ECO:0000259" key="2">
    <source>
        <dbReference type="Pfam" id="PF08308"/>
    </source>
</evidence>
<comment type="caution">
    <text evidence="3">The sequence shown here is derived from an EMBL/GenBank/DDBJ whole genome shotgun (WGS) entry which is preliminary data.</text>
</comment>
<keyword evidence="1" id="KW-1133">Transmembrane helix</keyword>
<dbReference type="Proteomes" id="UP000033986">
    <property type="component" value="Unassembled WGS sequence"/>
</dbReference>
<dbReference type="InterPro" id="IPR013229">
    <property type="entry name" value="PEGA"/>
</dbReference>
<accession>A0A0G0Z6U4</accession>